<name>A0A5E4Q349_9NEOP</name>
<dbReference type="EMBL" id="FZQP02001114">
    <property type="protein sequence ID" value="VVC91654.1"/>
    <property type="molecule type" value="Genomic_DNA"/>
</dbReference>
<dbReference type="Proteomes" id="UP000324832">
    <property type="component" value="Unassembled WGS sequence"/>
</dbReference>
<keyword evidence="2" id="KW-1185">Reference proteome</keyword>
<protein>
    <submittedName>
        <fullName evidence="1">Uncharacterized protein</fullName>
    </submittedName>
</protein>
<gene>
    <name evidence="1" type="ORF">LSINAPIS_LOCUS4282</name>
</gene>
<accession>A0A5E4Q349</accession>
<sequence length="131" mass="14645">MIPAGNAPVIPLVFQENVGGGDHSTPGDPYTRFTYCCHLWSGAPHCSNYREIDHLTLRGDVASLRFLPYVFIYHGECSEELVPPQCGFQGTFFHLQSNYGMSLHVRCFHDDTTSVGNGLFFPLVLQKVVDH</sequence>
<proteinExistence type="predicted"/>
<reference evidence="1 2" key="1">
    <citation type="submission" date="2017-07" db="EMBL/GenBank/DDBJ databases">
        <authorList>
            <person name="Talla V."/>
            <person name="Backstrom N."/>
        </authorList>
    </citation>
    <scope>NUCLEOTIDE SEQUENCE [LARGE SCALE GENOMIC DNA]</scope>
</reference>
<evidence type="ECO:0000313" key="1">
    <source>
        <dbReference type="EMBL" id="VVC91654.1"/>
    </source>
</evidence>
<organism evidence="1 2">
    <name type="scientific">Leptidea sinapis</name>
    <dbReference type="NCBI Taxonomy" id="189913"/>
    <lineage>
        <taxon>Eukaryota</taxon>
        <taxon>Metazoa</taxon>
        <taxon>Ecdysozoa</taxon>
        <taxon>Arthropoda</taxon>
        <taxon>Hexapoda</taxon>
        <taxon>Insecta</taxon>
        <taxon>Pterygota</taxon>
        <taxon>Neoptera</taxon>
        <taxon>Endopterygota</taxon>
        <taxon>Lepidoptera</taxon>
        <taxon>Glossata</taxon>
        <taxon>Ditrysia</taxon>
        <taxon>Papilionoidea</taxon>
        <taxon>Pieridae</taxon>
        <taxon>Dismorphiinae</taxon>
        <taxon>Leptidea</taxon>
    </lineage>
</organism>
<evidence type="ECO:0000313" key="2">
    <source>
        <dbReference type="Proteomes" id="UP000324832"/>
    </source>
</evidence>
<dbReference type="AlphaFoldDB" id="A0A5E4Q349"/>